<comment type="caution">
    <text evidence="2">The sequence shown here is derived from an EMBL/GenBank/DDBJ whole genome shotgun (WGS) entry which is preliminary data.</text>
</comment>
<protein>
    <submittedName>
        <fullName evidence="2">Uncharacterized protein</fullName>
    </submittedName>
</protein>
<feature type="transmembrane region" description="Helical" evidence="1">
    <location>
        <begin position="20"/>
        <end position="41"/>
    </location>
</feature>
<dbReference type="EMBL" id="JARWAN010000014">
    <property type="protein sequence ID" value="MDR5899310.1"/>
    <property type="molecule type" value="Genomic_DNA"/>
</dbReference>
<gene>
    <name evidence="2" type="ORF">QC823_09950</name>
</gene>
<keyword evidence="1" id="KW-1133">Transmembrane helix</keyword>
<sequence length="127" mass="13167">MLESLPLLLLADAWPDAPLAGAVFVSGLAAAFLSLVLRGALLSESLLSLPSLPSGLLPEGRALSVFELVLLAEFEALDVGFEPALLVLELLAPVLAVLALAVLPLFLVPPAFGWLFDDAADAFCVSS</sequence>
<feature type="transmembrane region" description="Helical" evidence="1">
    <location>
        <begin position="84"/>
        <end position="107"/>
    </location>
</feature>
<name>A0ABU1H4S3_9GAMM</name>
<evidence type="ECO:0000313" key="2">
    <source>
        <dbReference type="EMBL" id="MDR5899310.1"/>
    </source>
</evidence>
<keyword evidence="1" id="KW-0812">Transmembrane</keyword>
<accession>A0ABU1H4S3</accession>
<organism evidence="2 3">
    <name type="scientific">Vreelandella vilamensis</name>
    <dbReference type="NCBI Taxonomy" id="531309"/>
    <lineage>
        <taxon>Bacteria</taxon>
        <taxon>Pseudomonadati</taxon>
        <taxon>Pseudomonadota</taxon>
        <taxon>Gammaproteobacteria</taxon>
        <taxon>Oceanospirillales</taxon>
        <taxon>Halomonadaceae</taxon>
        <taxon>Vreelandella</taxon>
    </lineage>
</organism>
<reference evidence="2 3" key="1">
    <citation type="submission" date="2023-04" db="EMBL/GenBank/DDBJ databases">
        <title>A long-awaited taxogenomic arrangement of the family Halomonadaceae.</title>
        <authorList>
            <person name="De La Haba R."/>
            <person name="Chuvochina M."/>
            <person name="Wittouck S."/>
            <person name="Arahal D.R."/>
            <person name="Sanchez-Porro C."/>
            <person name="Hugenholtz P."/>
            <person name="Ventosa A."/>
        </authorList>
    </citation>
    <scope>NUCLEOTIDE SEQUENCE [LARGE SCALE GENOMIC DNA]</scope>
    <source>
        <strain evidence="2 3">DSM 21020</strain>
    </source>
</reference>
<evidence type="ECO:0000313" key="3">
    <source>
        <dbReference type="Proteomes" id="UP001254564"/>
    </source>
</evidence>
<proteinExistence type="predicted"/>
<dbReference type="Proteomes" id="UP001254564">
    <property type="component" value="Unassembled WGS sequence"/>
</dbReference>
<keyword evidence="3" id="KW-1185">Reference proteome</keyword>
<dbReference type="RefSeq" id="WP_309656194.1">
    <property type="nucleotide sequence ID" value="NZ_JARWAN010000014.1"/>
</dbReference>
<evidence type="ECO:0000256" key="1">
    <source>
        <dbReference type="SAM" id="Phobius"/>
    </source>
</evidence>
<keyword evidence="1" id="KW-0472">Membrane</keyword>